<dbReference type="OrthoDB" id="4844686at2759"/>
<evidence type="ECO:0000313" key="2">
    <source>
        <dbReference type="EMBL" id="TDZ14373.1"/>
    </source>
</evidence>
<organism evidence="2 3">
    <name type="scientific">Colletotrichum orbiculare (strain 104-T / ATCC 96160 / CBS 514.97 / LARS 414 / MAFF 240422)</name>
    <name type="common">Cucumber anthracnose fungus</name>
    <name type="synonym">Colletotrichum lagenarium</name>
    <dbReference type="NCBI Taxonomy" id="1213857"/>
    <lineage>
        <taxon>Eukaryota</taxon>
        <taxon>Fungi</taxon>
        <taxon>Dikarya</taxon>
        <taxon>Ascomycota</taxon>
        <taxon>Pezizomycotina</taxon>
        <taxon>Sordariomycetes</taxon>
        <taxon>Hypocreomycetidae</taxon>
        <taxon>Glomerellales</taxon>
        <taxon>Glomerellaceae</taxon>
        <taxon>Colletotrichum</taxon>
        <taxon>Colletotrichum orbiculare species complex</taxon>
    </lineage>
</organism>
<evidence type="ECO:0000313" key="3">
    <source>
        <dbReference type="Proteomes" id="UP000014480"/>
    </source>
</evidence>
<feature type="region of interest" description="Disordered" evidence="1">
    <location>
        <begin position="1"/>
        <end position="67"/>
    </location>
</feature>
<reference evidence="3" key="2">
    <citation type="journal article" date="2019" name="Mol. Plant Microbe Interact.">
        <title>Genome sequence resources for four phytopathogenic fungi from the Colletotrichum orbiculare species complex.</title>
        <authorList>
            <person name="Gan P."/>
            <person name="Tsushima A."/>
            <person name="Narusaka M."/>
            <person name="Narusaka Y."/>
            <person name="Takano Y."/>
            <person name="Kubo Y."/>
            <person name="Shirasu K."/>
        </authorList>
    </citation>
    <scope>GENOME REANNOTATION</scope>
    <source>
        <strain evidence="3">104-T / ATCC 96160 / CBS 514.97 / LARS 414 / MAFF 240422</strain>
    </source>
</reference>
<feature type="region of interest" description="Disordered" evidence="1">
    <location>
        <begin position="637"/>
        <end position="656"/>
    </location>
</feature>
<protein>
    <submittedName>
        <fullName evidence="2">Uncharacterized protein</fullName>
    </submittedName>
</protein>
<feature type="compositionally biased region" description="Polar residues" evidence="1">
    <location>
        <begin position="337"/>
        <end position="364"/>
    </location>
</feature>
<feature type="compositionally biased region" description="Basic and acidic residues" evidence="1">
    <location>
        <begin position="205"/>
        <end position="220"/>
    </location>
</feature>
<feature type="region of interest" description="Disordered" evidence="1">
    <location>
        <begin position="689"/>
        <end position="709"/>
    </location>
</feature>
<proteinExistence type="predicted"/>
<comment type="caution">
    <text evidence="2">The sequence shown here is derived from an EMBL/GenBank/DDBJ whole genome shotgun (WGS) entry which is preliminary data.</text>
</comment>
<feature type="compositionally biased region" description="Basic and acidic residues" evidence="1">
    <location>
        <begin position="366"/>
        <end position="392"/>
    </location>
</feature>
<feature type="compositionally biased region" description="Low complexity" evidence="1">
    <location>
        <begin position="325"/>
        <end position="334"/>
    </location>
</feature>
<name>A0A484F8L0_COLOR</name>
<feature type="region of interest" description="Disordered" evidence="1">
    <location>
        <begin position="827"/>
        <end position="857"/>
    </location>
</feature>
<reference evidence="3" key="1">
    <citation type="journal article" date="2013" name="New Phytol.">
        <title>Comparative genomic and transcriptomic analyses reveal the hemibiotrophic stage shift of Colletotrichum fungi.</title>
        <authorList>
            <person name="Gan P."/>
            <person name="Ikeda K."/>
            <person name="Irieda H."/>
            <person name="Narusaka M."/>
            <person name="O'Connell R.J."/>
            <person name="Narusaka Y."/>
            <person name="Takano Y."/>
            <person name="Kubo Y."/>
            <person name="Shirasu K."/>
        </authorList>
    </citation>
    <scope>NUCLEOTIDE SEQUENCE [LARGE SCALE GENOMIC DNA]</scope>
    <source>
        <strain evidence="3">104-T / ATCC 96160 / CBS 514.97 / LARS 414 / MAFF 240422</strain>
    </source>
</reference>
<accession>A0A484F8L0</accession>
<feature type="region of interest" description="Disordered" evidence="1">
    <location>
        <begin position="298"/>
        <end position="392"/>
    </location>
</feature>
<feature type="compositionally biased region" description="Basic residues" evidence="1">
    <location>
        <begin position="195"/>
        <end position="204"/>
    </location>
</feature>
<feature type="compositionally biased region" description="Polar residues" evidence="1">
    <location>
        <begin position="266"/>
        <end position="276"/>
    </location>
</feature>
<feature type="compositionally biased region" description="Polar residues" evidence="1">
    <location>
        <begin position="612"/>
        <end position="629"/>
    </location>
</feature>
<dbReference type="EMBL" id="AMCV02000051">
    <property type="protein sequence ID" value="TDZ14373.1"/>
    <property type="molecule type" value="Genomic_DNA"/>
</dbReference>
<feature type="region of interest" description="Disordered" evidence="1">
    <location>
        <begin position="785"/>
        <end position="806"/>
    </location>
</feature>
<keyword evidence="3" id="KW-1185">Reference proteome</keyword>
<feature type="compositionally biased region" description="Polar residues" evidence="1">
    <location>
        <begin position="571"/>
        <end position="580"/>
    </location>
</feature>
<feature type="compositionally biased region" description="Low complexity" evidence="1">
    <location>
        <begin position="496"/>
        <end position="515"/>
    </location>
</feature>
<feature type="region of interest" description="Disordered" evidence="1">
    <location>
        <begin position="165"/>
        <end position="281"/>
    </location>
</feature>
<evidence type="ECO:0000256" key="1">
    <source>
        <dbReference type="SAM" id="MobiDB-lite"/>
    </source>
</evidence>
<feature type="compositionally biased region" description="Basic and acidic residues" evidence="1">
    <location>
        <begin position="174"/>
        <end position="184"/>
    </location>
</feature>
<feature type="region of interest" description="Disordered" evidence="1">
    <location>
        <begin position="454"/>
        <end position="629"/>
    </location>
</feature>
<dbReference type="Proteomes" id="UP000014480">
    <property type="component" value="Unassembled WGS sequence"/>
</dbReference>
<feature type="compositionally biased region" description="Basic and acidic residues" evidence="1">
    <location>
        <begin position="235"/>
        <end position="245"/>
    </location>
</feature>
<feature type="compositionally biased region" description="Polar residues" evidence="1">
    <location>
        <begin position="36"/>
        <end position="45"/>
    </location>
</feature>
<gene>
    <name evidence="2" type="ORF">Cob_v012711</name>
</gene>
<dbReference type="AlphaFoldDB" id="A0A484F8L0"/>
<feature type="compositionally biased region" description="Polar residues" evidence="1">
    <location>
        <begin position="516"/>
        <end position="536"/>
    </location>
</feature>
<feature type="compositionally biased region" description="Basic and acidic residues" evidence="1">
    <location>
        <begin position="595"/>
        <end position="608"/>
    </location>
</feature>
<sequence length="857" mass="92806">MDLPENQGPEGSRSILNRKRPIARFPDSLGHESPPSVLNNITNSGRLVPGFPSTPSTATQRDRKVSASSVKAMVAKFEGEGEDPASPAPAGFAPDLKLTGEHDLELLKMQEFYKTRPLARCLDDYEPPMRKAGKIKVLPVEQDDGKSMLEAAQLELHNKLAASYAAHERRHPSAKAERLEKETAEGGVEQMANRSSRRAEKKAKKQEQKKAQKAPQREDIFTVNRPLPAPSTAQKPEKTLREKYPDTFAKIDYWRSLPDPDASEVPSATSQSNASFRSEYGAASASVVPAAVYYNSKASIQGQNPLDQAESVVSESTDDDDDDSSSAYGDSAAEPTFSASRTALQDTAQPASVVQKSEKPTSFIQRDPKEDEPVKAADHQAKSEEKAAYDRSCQERVNAAHAAGRLYSVQDSKPTRSLFATNVKKSDIAPNLGAPAPLFDEGAYAFRSIECHTARPAPLRLPDRSKPSAASAQADKEPLTVRRPATVDSGLPRGVAAAAAPTPATASAAATESSAVNFSWPKQQTQKVASKKNNTLPAYARNQGSKFDFDTDDSDTEQDRKSDDDGGGTSGNKSASNTTRRSFKGEDYRALIQEDYDRFAKDSPEKKKTNNRKQSSASIPTTPKNNTSNIVQQTVVFDGQYPPPPPLFGSRHDGRVVMPPTPVYDQRPISTEQKMAALDDFFSEDNDNLYKPSTAGAAAQQQQQHPWDDPHYHEEALAHGYAFQQTNHHPLGDSMDPVPLTRAQRRQVLARYGVAEAEYPARPADYVAPPGPDSGDVVPPCPTRPAPGVPTQGTGDGGYRNVESLRRAPRRFQLSSASATAAAAAAAAAATPGSRRFQRAFTAPPGSPAPGYDADWF</sequence>